<dbReference type="STRING" id="42157.A0A182EHS2"/>
<feature type="transmembrane region" description="Helical" evidence="5">
    <location>
        <begin position="46"/>
        <end position="71"/>
    </location>
</feature>
<evidence type="ECO:0000256" key="4">
    <source>
        <dbReference type="ARBA" id="ARBA00023136"/>
    </source>
</evidence>
<protein>
    <submittedName>
        <fullName evidence="8">Organic solute transporter alpha-like protein 3</fullName>
    </submittedName>
</protein>
<reference evidence="6 7" key="2">
    <citation type="submission" date="2018-08" db="EMBL/GenBank/DDBJ databases">
        <authorList>
            <person name="Laetsch R D."/>
            <person name="Stevens L."/>
            <person name="Kumar S."/>
            <person name="Blaxter L. M."/>
        </authorList>
    </citation>
    <scope>NUCLEOTIDE SEQUENCE [LARGE SCALE GENOMIC DNA]</scope>
</reference>
<keyword evidence="7" id="KW-1185">Reference proteome</keyword>
<sequence length="357" mass="40551">MVSTEEMNELFESIDLPNLDCNCTILSISDQLPACLFLKHIHGTQFVLLSLATIFTAIVLLLGIVHWFHVWLYVTDEKRRNKLYFLVFLLPISILCSYIGMLSPRSSRIFYSLGLLYFLICLFVLVLLIKHLFGSRKEFVNALQSHKIVINFQNPPLCCCCPCLPKAKSIIQNVRRLEWLVLQGPIIRAIVVAFDMYVTAEYRENAHKYIELGELITLASLLLAIFGVHTLVRLTSGRLSLYGFMTIFRIVDLALLFFAAQQPIIFDMILVKLDVFGCGPLLSPHDNARFMCNFVLTVEMLLFSLLVTFMVTPTRSALFNFHGSKVKNGSVKNNLQITANQDNFSKSENGTNDSSLY</sequence>
<evidence type="ECO:0000313" key="6">
    <source>
        <dbReference type="EMBL" id="VDK86852.1"/>
    </source>
</evidence>
<evidence type="ECO:0000256" key="2">
    <source>
        <dbReference type="ARBA" id="ARBA00022692"/>
    </source>
</evidence>
<feature type="transmembrane region" description="Helical" evidence="5">
    <location>
        <begin position="290"/>
        <end position="311"/>
    </location>
</feature>
<dbReference type="OrthoDB" id="5832279at2759"/>
<dbReference type="PANTHER" id="PTHR23423">
    <property type="entry name" value="ORGANIC SOLUTE TRANSPORTER-RELATED"/>
    <property type="match status" value="1"/>
</dbReference>
<comment type="subcellular location">
    <subcellularLocation>
        <location evidence="1">Membrane</location>
        <topology evidence="1">Multi-pass membrane protein</topology>
    </subcellularLocation>
</comment>
<organism evidence="8">
    <name type="scientific">Onchocerca ochengi</name>
    <name type="common">Filarial nematode worm</name>
    <dbReference type="NCBI Taxonomy" id="42157"/>
    <lineage>
        <taxon>Eukaryota</taxon>
        <taxon>Metazoa</taxon>
        <taxon>Ecdysozoa</taxon>
        <taxon>Nematoda</taxon>
        <taxon>Chromadorea</taxon>
        <taxon>Rhabditida</taxon>
        <taxon>Spirurina</taxon>
        <taxon>Spiruromorpha</taxon>
        <taxon>Filarioidea</taxon>
        <taxon>Onchocercidae</taxon>
        <taxon>Onchocerca</taxon>
    </lineage>
</organism>
<evidence type="ECO:0000256" key="3">
    <source>
        <dbReference type="ARBA" id="ARBA00022989"/>
    </source>
</evidence>
<feature type="transmembrane region" description="Helical" evidence="5">
    <location>
        <begin position="179"/>
        <end position="200"/>
    </location>
</feature>
<evidence type="ECO:0000313" key="7">
    <source>
        <dbReference type="Proteomes" id="UP000271087"/>
    </source>
</evidence>
<proteinExistence type="predicted"/>
<dbReference type="AlphaFoldDB" id="A0A182EHS2"/>
<dbReference type="EMBL" id="UYRW01002821">
    <property type="protein sequence ID" value="VDK86852.1"/>
    <property type="molecule type" value="Genomic_DNA"/>
</dbReference>
<keyword evidence="4 5" id="KW-0472">Membrane</keyword>
<keyword evidence="3 5" id="KW-1133">Transmembrane helix</keyword>
<dbReference type="GO" id="GO:0016020">
    <property type="term" value="C:membrane"/>
    <property type="evidence" value="ECO:0007669"/>
    <property type="project" value="UniProtKB-SubCell"/>
</dbReference>
<accession>A0A182EHS2</accession>
<evidence type="ECO:0000313" key="8">
    <source>
        <dbReference type="WBParaSite" id="nOo.2.0.1.t07648-RA"/>
    </source>
</evidence>
<keyword evidence="2 5" id="KW-0812">Transmembrane</keyword>
<dbReference type="Proteomes" id="UP000271087">
    <property type="component" value="Unassembled WGS sequence"/>
</dbReference>
<feature type="transmembrane region" description="Helical" evidence="5">
    <location>
        <begin position="109"/>
        <end position="129"/>
    </location>
</feature>
<feature type="transmembrane region" description="Helical" evidence="5">
    <location>
        <begin position="239"/>
        <end position="258"/>
    </location>
</feature>
<name>A0A182EHS2_ONCOC</name>
<feature type="transmembrane region" description="Helical" evidence="5">
    <location>
        <begin position="212"/>
        <end position="232"/>
    </location>
</feature>
<evidence type="ECO:0000256" key="1">
    <source>
        <dbReference type="ARBA" id="ARBA00004141"/>
    </source>
</evidence>
<dbReference type="WBParaSite" id="nOo.2.0.1.t07648-RA">
    <property type="protein sequence ID" value="nOo.2.0.1.t07648-RA"/>
    <property type="gene ID" value="nOo.2.0.1.g07648"/>
</dbReference>
<reference evidence="8" key="1">
    <citation type="submission" date="2016-06" db="UniProtKB">
        <authorList>
            <consortium name="WormBaseParasite"/>
        </authorList>
    </citation>
    <scope>IDENTIFICATION</scope>
</reference>
<gene>
    <name evidence="6" type="ORF">NOO_LOCUS7648</name>
</gene>
<dbReference type="InterPro" id="IPR005178">
    <property type="entry name" value="Ostalpha/TMEM184C"/>
</dbReference>
<evidence type="ECO:0000256" key="5">
    <source>
        <dbReference type="SAM" id="Phobius"/>
    </source>
</evidence>
<feature type="transmembrane region" description="Helical" evidence="5">
    <location>
        <begin position="83"/>
        <end position="103"/>
    </location>
</feature>
<dbReference type="Pfam" id="PF03619">
    <property type="entry name" value="Solute_trans_a"/>
    <property type="match status" value="1"/>
</dbReference>
<dbReference type="SMART" id="SM01417">
    <property type="entry name" value="Solute_trans_a"/>
    <property type="match status" value="1"/>
</dbReference>
<feature type="transmembrane region" description="Helical" evidence="5">
    <location>
        <begin position="264"/>
        <end position="283"/>
    </location>
</feature>